<dbReference type="SUPFAM" id="SSF47699">
    <property type="entry name" value="Bifunctional inhibitor/lipid-transfer protein/seed storage 2S albumin"/>
    <property type="match status" value="1"/>
</dbReference>
<dbReference type="Gene3D" id="1.10.110.10">
    <property type="entry name" value="Plant lipid-transfer and hydrophobic proteins"/>
    <property type="match status" value="1"/>
</dbReference>
<dbReference type="InterPro" id="IPR027923">
    <property type="entry name" value="Hydrophob_seed_dom"/>
</dbReference>
<proteinExistence type="predicted"/>
<evidence type="ECO:0000256" key="1">
    <source>
        <dbReference type="SAM" id="SignalP"/>
    </source>
</evidence>
<protein>
    <submittedName>
        <fullName evidence="3">PEARLI1-like lipid transfer protein 1</fullName>
    </submittedName>
</protein>
<organism evidence="3 4">
    <name type="scientific">Sesamum angolense</name>
    <dbReference type="NCBI Taxonomy" id="2727404"/>
    <lineage>
        <taxon>Eukaryota</taxon>
        <taxon>Viridiplantae</taxon>
        <taxon>Streptophyta</taxon>
        <taxon>Embryophyta</taxon>
        <taxon>Tracheophyta</taxon>
        <taxon>Spermatophyta</taxon>
        <taxon>Magnoliopsida</taxon>
        <taxon>eudicotyledons</taxon>
        <taxon>Gunneridae</taxon>
        <taxon>Pentapetalae</taxon>
        <taxon>asterids</taxon>
        <taxon>lamiids</taxon>
        <taxon>Lamiales</taxon>
        <taxon>Pedaliaceae</taxon>
        <taxon>Sesamum</taxon>
    </lineage>
</organism>
<feature type="domain" description="Bifunctional inhibitor/plant lipid transfer protein/seed storage helical" evidence="2">
    <location>
        <begin position="41"/>
        <end position="125"/>
    </location>
</feature>
<dbReference type="PANTHER" id="PTHR31731">
    <property type="match status" value="1"/>
</dbReference>
<feature type="signal peptide" evidence="1">
    <location>
        <begin position="1"/>
        <end position="26"/>
    </location>
</feature>
<sequence>MSSSSRNSTICLFLCLNLLFFSLVSCDALVVQQATVTTATCPKDALKLRICANLLGSLIGILPIVKPPKEQCCGLIQGLVDLDAAVCVCTAIKAGVLGIIPINIDLAIGILLNACGKDVPSGFHCA</sequence>
<dbReference type="Proteomes" id="UP001289374">
    <property type="component" value="Unassembled WGS sequence"/>
</dbReference>
<dbReference type="SMART" id="SM00499">
    <property type="entry name" value="AAI"/>
    <property type="match status" value="1"/>
</dbReference>
<dbReference type="CDD" id="cd01958">
    <property type="entry name" value="HPS_like"/>
    <property type="match status" value="1"/>
</dbReference>
<dbReference type="InterPro" id="IPR051636">
    <property type="entry name" value="Plant_LTP/defense-related"/>
</dbReference>
<keyword evidence="4" id="KW-1185">Reference proteome</keyword>
<evidence type="ECO:0000313" key="4">
    <source>
        <dbReference type="Proteomes" id="UP001289374"/>
    </source>
</evidence>
<dbReference type="InterPro" id="IPR016140">
    <property type="entry name" value="Bifunc_inhib/LTP/seed_store"/>
</dbReference>
<comment type="caution">
    <text evidence="3">The sequence shown here is derived from an EMBL/GenBank/DDBJ whole genome shotgun (WGS) entry which is preliminary data.</text>
</comment>
<feature type="chain" id="PRO_5042091275" evidence="1">
    <location>
        <begin position="27"/>
        <end position="126"/>
    </location>
</feature>
<evidence type="ECO:0000313" key="3">
    <source>
        <dbReference type="EMBL" id="KAK4383254.1"/>
    </source>
</evidence>
<evidence type="ECO:0000259" key="2">
    <source>
        <dbReference type="SMART" id="SM00499"/>
    </source>
</evidence>
<dbReference type="EMBL" id="JACGWL010000592">
    <property type="protein sequence ID" value="KAK4383254.1"/>
    <property type="molecule type" value="Genomic_DNA"/>
</dbReference>
<name>A0AAE1T845_9LAMI</name>
<reference evidence="3" key="1">
    <citation type="submission" date="2020-06" db="EMBL/GenBank/DDBJ databases">
        <authorList>
            <person name="Li T."/>
            <person name="Hu X."/>
            <person name="Zhang T."/>
            <person name="Song X."/>
            <person name="Zhang H."/>
            <person name="Dai N."/>
            <person name="Sheng W."/>
            <person name="Hou X."/>
            <person name="Wei L."/>
        </authorList>
    </citation>
    <scope>NUCLEOTIDE SEQUENCE</scope>
    <source>
        <strain evidence="3">K16</strain>
        <tissue evidence="3">Leaf</tissue>
    </source>
</reference>
<accession>A0AAE1T845</accession>
<reference evidence="3" key="2">
    <citation type="journal article" date="2024" name="Plant">
        <title>Genomic evolution and insights into agronomic trait innovations of Sesamum species.</title>
        <authorList>
            <person name="Miao H."/>
            <person name="Wang L."/>
            <person name="Qu L."/>
            <person name="Liu H."/>
            <person name="Sun Y."/>
            <person name="Le M."/>
            <person name="Wang Q."/>
            <person name="Wei S."/>
            <person name="Zheng Y."/>
            <person name="Lin W."/>
            <person name="Duan Y."/>
            <person name="Cao H."/>
            <person name="Xiong S."/>
            <person name="Wang X."/>
            <person name="Wei L."/>
            <person name="Li C."/>
            <person name="Ma Q."/>
            <person name="Ju M."/>
            <person name="Zhao R."/>
            <person name="Li G."/>
            <person name="Mu C."/>
            <person name="Tian Q."/>
            <person name="Mei H."/>
            <person name="Zhang T."/>
            <person name="Gao T."/>
            <person name="Zhang H."/>
        </authorList>
    </citation>
    <scope>NUCLEOTIDE SEQUENCE</scope>
    <source>
        <strain evidence="3">K16</strain>
    </source>
</reference>
<dbReference type="Pfam" id="PF14547">
    <property type="entry name" value="Hydrophob_seed"/>
    <property type="match status" value="1"/>
</dbReference>
<dbReference type="InterPro" id="IPR036312">
    <property type="entry name" value="Bifun_inhib/LTP/seed_sf"/>
</dbReference>
<keyword evidence="1" id="KW-0732">Signal</keyword>
<dbReference type="PROSITE" id="PS51257">
    <property type="entry name" value="PROKAR_LIPOPROTEIN"/>
    <property type="match status" value="1"/>
</dbReference>
<dbReference type="AlphaFoldDB" id="A0AAE1T845"/>
<gene>
    <name evidence="3" type="ORF">Sango_2793800</name>
</gene>